<dbReference type="PANTHER" id="PTHR30466:SF1">
    <property type="entry name" value="FMN REDUCTASE (NADH) RUTF"/>
    <property type="match status" value="1"/>
</dbReference>
<reference evidence="4" key="1">
    <citation type="submission" date="2018-12" db="EMBL/GenBank/DDBJ databases">
        <title>Tengunoibacter tsumagoiensis gen. nov., sp. nov., Dictyobacter kobayashii sp. nov., D. alpinus sp. nov., and D. joshuensis sp. nov. and description of Dictyobacteraceae fam. nov. within the order Ktedonobacterales isolated from Tengu-no-mugimeshi.</title>
        <authorList>
            <person name="Wang C.M."/>
            <person name="Zheng Y."/>
            <person name="Sakai Y."/>
            <person name="Toyoda A."/>
            <person name="Minakuchi Y."/>
            <person name="Abe K."/>
            <person name="Yokota A."/>
            <person name="Yabe S."/>
        </authorList>
    </citation>
    <scope>NUCLEOTIDE SEQUENCE [LARGE SCALE GENOMIC DNA]</scope>
    <source>
        <strain evidence="4">Uno3</strain>
    </source>
</reference>
<protein>
    <recommendedName>
        <fullName evidence="2">Flavin reductase like domain-containing protein</fullName>
    </recommendedName>
</protein>
<name>A0A402A0I9_9CHLR</name>
<dbReference type="OrthoDB" id="9792858at2"/>
<dbReference type="AlphaFoldDB" id="A0A402A0I9"/>
<dbReference type="PANTHER" id="PTHR30466">
    <property type="entry name" value="FLAVIN REDUCTASE"/>
    <property type="match status" value="1"/>
</dbReference>
<feature type="domain" description="Flavin reductase like" evidence="2">
    <location>
        <begin position="12"/>
        <end position="155"/>
    </location>
</feature>
<dbReference type="InterPro" id="IPR002563">
    <property type="entry name" value="Flavin_Rdtase-like_dom"/>
</dbReference>
<dbReference type="Proteomes" id="UP000287352">
    <property type="component" value="Unassembled WGS sequence"/>
</dbReference>
<dbReference type="InterPro" id="IPR012349">
    <property type="entry name" value="Split_barrel_FMN-bd"/>
</dbReference>
<evidence type="ECO:0000313" key="4">
    <source>
        <dbReference type="Proteomes" id="UP000287352"/>
    </source>
</evidence>
<comment type="caution">
    <text evidence="3">The sequence shown here is derived from an EMBL/GenBank/DDBJ whole genome shotgun (WGS) entry which is preliminary data.</text>
</comment>
<dbReference type="Pfam" id="PF01613">
    <property type="entry name" value="Flavin_Reduct"/>
    <property type="match status" value="1"/>
</dbReference>
<dbReference type="Gene3D" id="2.30.110.10">
    <property type="entry name" value="Electron Transport, Fmn-binding Protein, Chain A"/>
    <property type="match status" value="1"/>
</dbReference>
<keyword evidence="4" id="KW-1185">Reference proteome</keyword>
<dbReference type="GO" id="GO:0010181">
    <property type="term" value="F:FMN binding"/>
    <property type="evidence" value="ECO:0007669"/>
    <property type="project" value="InterPro"/>
</dbReference>
<dbReference type="EMBL" id="BIFR01000001">
    <property type="protein sequence ID" value="GCE12667.1"/>
    <property type="molecule type" value="Genomic_DNA"/>
</dbReference>
<evidence type="ECO:0000256" key="1">
    <source>
        <dbReference type="ARBA" id="ARBA00023002"/>
    </source>
</evidence>
<dbReference type="SMART" id="SM00903">
    <property type="entry name" value="Flavin_Reduct"/>
    <property type="match status" value="1"/>
</dbReference>
<sequence>MAMEKEFFRQVMGRFTTGVTVVTTSSQGQIAGITVNSFSSISLNPPLVMISIDINSHTIPLLRESKIFAVNILSAEQEHLSRGFATQSPERHEHFCHASYSTAATGAPIIDDVLAFVDTRIVAEYPAGDHSIFLGQVEAMGTGQRVVYENTSNITTNDEMRTEQHTIAADGQQSFQSELPLIYFQGKYRHLTVPYQTPDLSSEHAPISTAASH</sequence>
<accession>A0A402A0I9</accession>
<dbReference type="GO" id="GO:0042602">
    <property type="term" value="F:riboflavin reductase (NADPH) activity"/>
    <property type="evidence" value="ECO:0007669"/>
    <property type="project" value="TreeGrafter"/>
</dbReference>
<evidence type="ECO:0000313" key="3">
    <source>
        <dbReference type="EMBL" id="GCE12667.1"/>
    </source>
</evidence>
<dbReference type="SUPFAM" id="SSF50475">
    <property type="entry name" value="FMN-binding split barrel"/>
    <property type="match status" value="1"/>
</dbReference>
<keyword evidence="1" id="KW-0560">Oxidoreductase</keyword>
<dbReference type="RefSeq" id="WP_126580265.1">
    <property type="nucleotide sequence ID" value="NZ_BIFR01000001.1"/>
</dbReference>
<evidence type="ECO:0000259" key="2">
    <source>
        <dbReference type="SMART" id="SM00903"/>
    </source>
</evidence>
<dbReference type="InterPro" id="IPR050268">
    <property type="entry name" value="NADH-dep_flavin_reductase"/>
</dbReference>
<gene>
    <name evidence="3" type="ORF">KTT_25260</name>
</gene>
<proteinExistence type="predicted"/>
<organism evidence="3 4">
    <name type="scientific">Tengunoibacter tsumagoiensis</name>
    <dbReference type="NCBI Taxonomy" id="2014871"/>
    <lineage>
        <taxon>Bacteria</taxon>
        <taxon>Bacillati</taxon>
        <taxon>Chloroflexota</taxon>
        <taxon>Ktedonobacteria</taxon>
        <taxon>Ktedonobacterales</taxon>
        <taxon>Dictyobacteraceae</taxon>
        <taxon>Tengunoibacter</taxon>
    </lineage>
</organism>